<dbReference type="InterPro" id="IPR011042">
    <property type="entry name" value="6-blade_b-propeller_TolB-like"/>
</dbReference>
<organism evidence="1">
    <name type="scientific">candidate division WOR-3 bacterium</name>
    <dbReference type="NCBI Taxonomy" id="2052148"/>
    <lineage>
        <taxon>Bacteria</taxon>
        <taxon>Bacteria division WOR-3</taxon>
    </lineage>
</organism>
<protein>
    <submittedName>
        <fullName evidence="1">Uncharacterized protein</fullName>
    </submittedName>
</protein>
<reference evidence="1" key="1">
    <citation type="journal article" date="2020" name="mSystems">
        <title>Genome- and Community-Level Interaction Insights into Carbon Utilization and Element Cycling Functions of Hydrothermarchaeota in Hydrothermal Sediment.</title>
        <authorList>
            <person name="Zhou Z."/>
            <person name="Liu Y."/>
            <person name="Xu W."/>
            <person name="Pan J."/>
            <person name="Luo Z.H."/>
            <person name="Li M."/>
        </authorList>
    </citation>
    <scope>NUCLEOTIDE SEQUENCE [LARGE SCALE GENOMIC DNA]</scope>
    <source>
        <strain evidence="1">SpSt-695</strain>
    </source>
</reference>
<accession>A0A7V4E2F0</accession>
<dbReference type="EMBL" id="DTDP01000180">
    <property type="protein sequence ID" value="HGK54151.1"/>
    <property type="molecule type" value="Genomic_DNA"/>
</dbReference>
<sequence>MNWFIILIYVWPYIWNSGGNDFAKSIDTDIQGKIIGTVWVWDTLYRSVILKFDQSGNLLWESYILPDDAKGSCIEKLKTYGEKIYAVGYVTLQDKDIGTLWKIDPYGNVLQEIRWTEWEYSYIKGIDIDQEGNIYLVGNIYQDGKYRTRILKCDTLFNILWEVIDSSSLHTYGNDIAISQNFVYICAEEWDTITSKWKWSLSQYGKDGSFGWKNIIAGNPSEDNHGLCVACDENENVYTGGYYWQPPGYNWWIEKRNASGIQMWAYSIGLSNVHDILFDIDVSGNYVLLAGYKDIPPTWRWAMEKRDKETGSLICSHTFSMSNEERFGQAIGIKGIENGYMYIIGHRLNVNIQSWDVRVALYDPNCNMVEIKEKEISKGTKSHLRLNPFKGITTIISDSKEPFIIYTLDGRKIKKVIPGEIFGKELPPGKYYLKRKNEILEFIKLGG</sequence>
<proteinExistence type="predicted"/>
<dbReference type="Gene3D" id="2.120.10.30">
    <property type="entry name" value="TolB, C-terminal domain"/>
    <property type="match status" value="1"/>
</dbReference>
<comment type="caution">
    <text evidence="1">The sequence shown here is derived from an EMBL/GenBank/DDBJ whole genome shotgun (WGS) entry which is preliminary data.</text>
</comment>
<gene>
    <name evidence="1" type="ORF">ENU72_03915</name>
</gene>
<name>A0A7V4E2F0_UNCW3</name>
<dbReference type="AlphaFoldDB" id="A0A7V4E2F0"/>
<dbReference type="SUPFAM" id="SSF101898">
    <property type="entry name" value="NHL repeat"/>
    <property type="match status" value="1"/>
</dbReference>
<evidence type="ECO:0000313" key="1">
    <source>
        <dbReference type="EMBL" id="HGK54151.1"/>
    </source>
</evidence>